<dbReference type="GO" id="GO:0032259">
    <property type="term" value="P:methylation"/>
    <property type="evidence" value="ECO:0007669"/>
    <property type="project" value="UniProtKB-KW"/>
</dbReference>
<evidence type="ECO:0000259" key="2">
    <source>
        <dbReference type="Pfam" id="PF13649"/>
    </source>
</evidence>
<keyword evidence="3" id="KW-0489">Methyltransferase</keyword>
<dbReference type="Proteomes" id="UP000887320">
    <property type="component" value="Unassembled WGS sequence"/>
</dbReference>
<dbReference type="InterPro" id="IPR029063">
    <property type="entry name" value="SAM-dependent_MTases_sf"/>
</dbReference>
<proteinExistence type="predicted"/>
<dbReference type="InterPro" id="IPR041698">
    <property type="entry name" value="Methyltransf_25"/>
</dbReference>
<accession>A0A8X8KHQ9</accession>
<feature type="domain" description="Methyltransferase" evidence="2">
    <location>
        <begin position="46"/>
        <end position="144"/>
    </location>
</feature>
<dbReference type="AlphaFoldDB" id="A0A8X8KHQ9"/>
<dbReference type="PANTHER" id="PTHR43861">
    <property type="entry name" value="TRANS-ACONITATE 2-METHYLTRANSFERASE-RELATED"/>
    <property type="match status" value="1"/>
</dbReference>
<sequence length="226" mass="25204">MAKDFNNPVVVEGYDAHIRKLIPGYELIHLQVHAVLKSYVSTQAKILVVGCGTGYELQYLAEQFPHWNFTAIDPAANMIDKAKQHIADLGLCSRIQFVQGDTSVLKQVDENFDVALAILVSHFVPVDAKAQFLKDIANHLSSTGLCLSYELMEISNAKQLQALKNLSLATGLTEKQAQLMAERIEQDFALISVDEMRALYLQAGFKRVESFAQVLNYHGFIAFKTD</sequence>
<reference evidence="3" key="1">
    <citation type="submission" date="2021-07" db="EMBL/GenBank/DDBJ databases">
        <authorList>
            <person name="Fernandez M."/>
            <person name="Pereira P."/>
            <person name="Torres Tejerizo G.A."/>
            <person name="Gonzalez P."/>
            <person name="Agostini E."/>
        </authorList>
    </citation>
    <scope>NUCLEOTIDE SEQUENCE</scope>
    <source>
        <strain evidence="3">SFC 500-1A</strain>
    </source>
</reference>
<dbReference type="RefSeq" id="WP_234623580.1">
    <property type="nucleotide sequence ID" value="NZ_CP142740.1"/>
</dbReference>
<dbReference type="CDD" id="cd02440">
    <property type="entry name" value="AdoMet_MTases"/>
    <property type="match status" value="1"/>
</dbReference>
<dbReference type="Gene3D" id="3.40.50.150">
    <property type="entry name" value="Vaccinia Virus protein VP39"/>
    <property type="match status" value="1"/>
</dbReference>
<keyword evidence="1" id="KW-0808">Transferase</keyword>
<dbReference type="EMBL" id="JAHWXT010000004">
    <property type="protein sequence ID" value="MCF0265362.1"/>
    <property type="molecule type" value="Genomic_DNA"/>
</dbReference>
<comment type="caution">
    <text evidence="3">The sequence shown here is derived from an EMBL/GenBank/DDBJ whole genome shotgun (WGS) entry which is preliminary data.</text>
</comment>
<dbReference type="Pfam" id="PF13649">
    <property type="entry name" value="Methyltransf_25"/>
    <property type="match status" value="1"/>
</dbReference>
<dbReference type="GO" id="GO:0008168">
    <property type="term" value="F:methyltransferase activity"/>
    <property type="evidence" value="ECO:0007669"/>
    <property type="project" value="UniProtKB-KW"/>
</dbReference>
<evidence type="ECO:0000313" key="4">
    <source>
        <dbReference type="Proteomes" id="UP000887320"/>
    </source>
</evidence>
<dbReference type="SUPFAM" id="SSF53335">
    <property type="entry name" value="S-adenosyl-L-methionine-dependent methyltransferases"/>
    <property type="match status" value="1"/>
</dbReference>
<organism evidence="3 4">
    <name type="scientific">Acinetobacter guillouiae</name>
    <name type="common">Acinetobacter genomosp. 11</name>
    <dbReference type="NCBI Taxonomy" id="106649"/>
    <lineage>
        <taxon>Bacteria</taxon>
        <taxon>Pseudomonadati</taxon>
        <taxon>Pseudomonadota</taxon>
        <taxon>Gammaproteobacteria</taxon>
        <taxon>Moraxellales</taxon>
        <taxon>Moraxellaceae</taxon>
        <taxon>Acinetobacter</taxon>
    </lineage>
</organism>
<name>A0A8X8KHQ9_ACIGI</name>
<evidence type="ECO:0000313" key="3">
    <source>
        <dbReference type="EMBL" id="MCF0265362.1"/>
    </source>
</evidence>
<protein>
    <submittedName>
        <fullName evidence="3">Class I SAM-dependent methyltransferase</fullName>
    </submittedName>
</protein>
<gene>
    <name evidence="3" type="ORF">KW868_12965</name>
</gene>
<evidence type="ECO:0000256" key="1">
    <source>
        <dbReference type="ARBA" id="ARBA00022679"/>
    </source>
</evidence>